<feature type="region of interest" description="Disordered" evidence="1">
    <location>
        <begin position="113"/>
        <end position="132"/>
    </location>
</feature>
<evidence type="ECO:0000313" key="2">
    <source>
        <dbReference type="EMBL" id="CAA3008510.1"/>
    </source>
</evidence>
<feature type="region of interest" description="Disordered" evidence="1">
    <location>
        <begin position="194"/>
        <end position="215"/>
    </location>
</feature>
<protein>
    <submittedName>
        <fullName evidence="2">Uncharacterized protein</fullName>
    </submittedName>
</protein>
<evidence type="ECO:0000256" key="1">
    <source>
        <dbReference type="SAM" id="MobiDB-lite"/>
    </source>
</evidence>
<feature type="region of interest" description="Disordered" evidence="1">
    <location>
        <begin position="60"/>
        <end position="87"/>
    </location>
</feature>
<dbReference type="Gramene" id="OE9A047037T1">
    <property type="protein sequence ID" value="OE9A047037C1"/>
    <property type="gene ID" value="OE9A047037"/>
</dbReference>
<reference evidence="2 3" key="1">
    <citation type="submission" date="2019-12" db="EMBL/GenBank/DDBJ databases">
        <authorList>
            <person name="Alioto T."/>
            <person name="Alioto T."/>
            <person name="Gomez Garrido J."/>
        </authorList>
    </citation>
    <scope>NUCLEOTIDE SEQUENCE [LARGE SCALE GENOMIC DNA]</scope>
</reference>
<dbReference type="EMBL" id="CACTIH010007300">
    <property type="protein sequence ID" value="CAA3008510.1"/>
    <property type="molecule type" value="Genomic_DNA"/>
</dbReference>
<name>A0A8S0TY10_OLEEU</name>
<keyword evidence="3" id="KW-1185">Reference proteome</keyword>
<sequence>MDIRIELLEDSVSQISTLRATVYELKVDMEHLNARLETELGKMNEGLLALMKMVKGQSLETSDLTGEGSGKKSANTVENPTELGPFTSEKAAKNSFEQFAGLCVDEEPTNFDFSKEISGSDGNRTSSPDCSKSSLPVALDDLPVTVIHDLIGISPGNCGGALQNLRLVEMFLVHRACDEMNFERFSTSKLPSLVRHKRSKSSPNGRGLKEDKLDYSTEEALQQKLDMRYLGNCANGKKEQKSNAEIQNSLRQE</sequence>
<evidence type="ECO:0000313" key="3">
    <source>
        <dbReference type="Proteomes" id="UP000594638"/>
    </source>
</evidence>
<feature type="compositionally biased region" description="Polar residues" evidence="1">
    <location>
        <begin position="120"/>
        <end position="132"/>
    </location>
</feature>
<dbReference type="AlphaFoldDB" id="A0A8S0TY10"/>
<comment type="caution">
    <text evidence="2">The sequence shown here is derived from an EMBL/GenBank/DDBJ whole genome shotgun (WGS) entry which is preliminary data.</text>
</comment>
<dbReference type="OrthoDB" id="118550at2759"/>
<accession>A0A8S0TY10</accession>
<gene>
    <name evidence="2" type="ORF">OLEA9_A047037</name>
</gene>
<organism evidence="2 3">
    <name type="scientific">Olea europaea subsp. europaea</name>
    <dbReference type="NCBI Taxonomy" id="158383"/>
    <lineage>
        <taxon>Eukaryota</taxon>
        <taxon>Viridiplantae</taxon>
        <taxon>Streptophyta</taxon>
        <taxon>Embryophyta</taxon>
        <taxon>Tracheophyta</taxon>
        <taxon>Spermatophyta</taxon>
        <taxon>Magnoliopsida</taxon>
        <taxon>eudicotyledons</taxon>
        <taxon>Gunneridae</taxon>
        <taxon>Pentapetalae</taxon>
        <taxon>asterids</taxon>
        <taxon>lamiids</taxon>
        <taxon>Lamiales</taxon>
        <taxon>Oleaceae</taxon>
        <taxon>Oleeae</taxon>
        <taxon>Olea</taxon>
    </lineage>
</organism>
<proteinExistence type="predicted"/>
<dbReference type="Proteomes" id="UP000594638">
    <property type="component" value="Unassembled WGS sequence"/>
</dbReference>
<feature type="non-terminal residue" evidence="2">
    <location>
        <position position="1"/>
    </location>
</feature>